<evidence type="ECO:0000313" key="2">
    <source>
        <dbReference type="Proteomes" id="UP000001302"/>
    </source>
</evidence>
<evidence type="ECO:0000313" key="1">
    <source>
        <dbReference type="EMBL" id="ADM09266.1"/>
    </source>
</evidence>
<dbReference type="Proteomes" id="UP000001302">
    <property type="component" value="Chromosome"/>
</dbReference>
<dbReference type="AlphaFoldDB" id="E0TH26"/>
<gene>
    <name evidence="1" type="ordered locus">PB2503_05977</name>
</gene>
<dbReference type="HOGENOM" id="CLU_731252_0_0_5"/>
<dbReference type="eggNOG" id="ENOG5033R5H">
    <property type="taxonomic scope" value="Bacteria"/>
</dbReference>
<dbReference type="STRING" id="314260.PB2503_05977"/>
<name>E0TH26_PARBH</name>
<accession>E0TH26</accession>
<proteinExistence type="predicted"/>
<dbReference type="EMBL" id="CP002156">
    <property type="protein sequence ID" value="ADM09266.1"/>
    <property type="molecule type" value="Genomic_DNA"/>
</dbReference>
<reference evidence="1 2" key="2">
    <citation type="journal article" date="2011" name="J. Bacteriol.">
        <title>Complete genome sequence of strain HTCC2503T of Parvularcula bermudensis, the type species of the order "Parvularculales" in the class Alphaproteobacteria.</title>
        <authorList>
            <person name="Oh H.M."/>
            <person name="Kang I."/>
            <person name="Vergin K.L."/>
            <person name="Kang D."/>
            <person name="Rhee K.H."/>
            <person name="Giovannoni S.J."/>
            <person name="Cho J.C."/>
        </authorList>
    </citation>
    <scope>NUCLEOTIDE SEQUENCE [LARGE SCALE GENOMIC DNA]</scope>
    <source>
        <strain evidence="2">ATCC BAA-594 / HTCC2503 / KCTC 12087</strain>
    </source>
</reference>
<keyword evidence="2" id="KW-1185">Reference proteome</keyword>
<dbReference type="KEGG" id="pbr:PB2503_05977"/>
<protein>
    <submittedName>
        <fullName evidence="1">Uncharacterized protein</fullName>
    </submittedName>
</protein>
<organism evidence="1 2">
    <name type="scientific">Parvularcula bermudensis (strain ATCC BAA-594 / HTCC2503 / KCTC 12087)</name>
    <dbReference type="NCBI Taxonomy" id="314260"/>
    <lineage>
        <taxon>Bacteria</taxon>
        <taxon>Pseudomonadati</taxon>
        <taxon>Pseudomonadota</taxon>
        <taxon>Alphaproteobacteria</taxon>
        <taxon>Parvularculales</taxon>
        <taxon>Parvularculaceae</taxon>
        <taxon>Parvularcula</taxon>
    </lineage>
</organism>
<sequence>MCDDSEAKDQNLQGNVLPLFSRDAFKNGGKEFAANSKSEPDSSFEMRTVRYYPDAQKEYSRNLLRRLMSEKELSPQALRDEIMEREDAALIEASGWKPQRKNAAPPREDRLLSRADLKNWLGENATHQIGDDKFYFVDRFIETKIPVEQRQALDASIRDSKRQYQLQAFRDFGSHSQNTDTAWQRAEISNSVWLCIRDGFHTSQDDPTLGYHFLLLIEEFRQGVAPVTLAFGSRTYADQIINHERASDEAMPAEFLKRYDWQSDKLSTFVTGYAFQTSCFIEDVDDELDTMKWSFSIVARRDHRTVRESLPLVFNEPLKGIYLILWSQNFRDGETPRMSHGEIGMFNHHQIQNEEHSIIRTDIDPSEIAKFVRGYSFG</sequence>
<reference evidence="2" key="1">
    <citation type="submission" date="2010-08" db="EMBL/GenBank/DDBJ databases">
        <title>Genome sequence of Parvularcula bermudensis HTCC2503.</title>
        <authorList>
            <person name="Kang D.-M."/>
            <person name="Oh H.-M."/>
            <person name="Cho J.-C."/>
        </authorList>
    </citation>
    <scope>NUCLEOTIDE SEQUENCE [LARGE SCALE GENOMIC DNA]</scope>
    <source>
        <strain evidence="2">ATCC BAA-594 / HTCC2503 / KCTC 12087</strain>
    </source>
</reference>
<dbReference type="RefSeq" id="WP_013300240.1">
    <property type="nucleotide sequence ID" value="NC_014414.1"/>
</dbReference>